<evidence type="ECO:0000259" key="1">
    <source>
        <dbReference type="PROSITE" id="PS51462"/>
    </source>
</evidence>
<keyword evidence="3" id="KW-1185">Reference proteome</keyword>
<name>A0A9P8QBI4_WICPI</name>
<protein>
    <recommendedName>
        <fullName evidence="1">Nudix hydrolase domain-containing protein</fullName>
    </recommendedName>
</protein>
<dbReference type="GO" id="GO:0044715">
    <property type="term" value="F:8-oxo-dGDP phosphatase activity"/>
    <property type="evidence" value="ECO:0007669"/>
    <property type="project" value="TreeGrafter"/>
</dbReference>
<dbReference type="AlphaFoldDB" id="A0A9P8QBI4"/>
<sequence>MSQLLSIVKECDLFPYEQDLKPSHYLLKTHDGRATIGHIIPTVATELLDKFPDFLTLKPSKELWINPKLSTESLRSTKIAEVASQLRQTHIEQFPTLKGWRAELYTAYYPNHTKYFQIERAFAPLLGIVMYGVHINGYIPASEEEGLKLWIPRRSIHKPTFPGMLDNTIAGGLGGGLDPLETAVKESYEEAGIEQSYIRHNLKQVGSVSYIYICQDEGGLIQPEIQYVYDLKFTKEMIPTPIDGEVQEFYLMPLGEVLQKLNNREFKPNCALVVIDFLIRHGFITAENEADYLEIVHRLHRNVGLPTR</sequence>
<accession>A0A9P8QBI4</accession>
<dbReference type="PANTHER" id="PTHR13622">
    <property type="entry name" value="THIAMIN PYROPHOSPHOKINASE"/>
    <property type="match status" value="1"/>
</dbReference>
<dbReference type="Gene3D" id="3.90.79.10">
    <property type="entry name" value="Nucleoside Triphosphate Pyrophosphohydrolase"/>
    <property type="match status" value="1"/>
</dbReference>
<reference evidence="2" key="2">
    <citation type="submission" date="2021-01" db="EMBL/GenBank/DDBJ databases">
        <authorList>
            <person name="Schikora-Tamarit M.A."/>
        </authorList>
    </citation>
    <scope>NUCLEOTIDE SEQUENCE</scope>
    <source>
        <strain evidence="2">CBS2887</strain>
    </source>
</reference>
<dbReference type="Pfam" id="PF00293">
    <property type="entry name" value="NUDIX"/>
    <property type="match status" value="1"/>
</dbReference>
<feature type="domain" description="Nudix hydrolase" evidence="1">
    <location>
        <begin position="132"/>
        <end position="276"/>
    </location>
</feature>
<dbReference type="Pfam" id="PF15916">
    <property type="entry name" value="DUF4743"/>
    <property type="match status" value="1"/>
</dbReference>
<dbReference type="SUPFAM" id="SSF55811">
    <property type="entry name" value="Nudix"/>
    <property type="match status" value="1"/>
</dbReference>
<dbReference type="InterPro" id="IPR000086">
    <property type="entry name" value="NUDIX_hydrolase_dom"/>
</dbReference>
<dbReference type="CDD" id="cd03676">
    <property type="entry name" value="NUDIX_Tnr3_like"/>
    <property type="match status" value="1"/>
</dbReference>
<dbReference type="FunFam" id="3.90.79.10:FF:000019">
    <property type="entry name" value="Thiamin pyrophosphokinase, putative"/>
    <property type="match status" value="1"/>
</dbReference>
<evidence type="ECO:0000313" key="2">
    <source>
        <dbReference type="EMBL" id="KAH3687532.1"/>
    </source>
</evidence>
<proteinExistence type="predicted"/>
<dbReference type="Proteomes" id="UP000774326">
    <property type="component" value="Unassembled WGS sequence"/>
</dbReference>
<dbReference type="EMBL" id="JAEUBG010000761">
    <property type="protein sequence ID" value="KAH3687532.1"/>
    <property type="molecule type" value="Genomic_DNA"/>
</dbReference>
<dbReference type="PANTHER" id="PTHR13622:SF8">
    <property type="entry name" value="THIAMIN PYROPHOSPHOKINASE 1"/>
    <property type="match status" value="1"/>
</dbReference>
<comment type="caution">
    <text evidence="2">The sequence shown here is derived from an EMBL/GenBank/DDBJ whole genome shotgun (WGS) entry which is preliminary data.</text>
</comment>
<dbReference type="OrthoDB" id="10261522at2759"/>
<dbReference type="InterPro" id="IPR015797">
    <property type="entry name" value="NUDIX_hydrolase-like_dom_sf"/>
</dbReference>
<evidence type="ECO:0000313" key="3">
    <source>
        <dbReference type="Proteomes" id="UP000774326"/>
    </source>
</evidence>
<reference evidence="2" key="1">
    <citation type="journal article" date="2021" name="Open Biol.">
        <title>Shared evolutionary footprints suggest mitochondrial oxidative damage underlies multiple complex I losses in fungi.</title>
        <authorList>
            <person name="Schikora-Tamarit M.A."/>
            <person name="Marcet-Houben M."/>
            <person name="Nosek J."/>
            <person name="Gabaldon T."/>
        </authorList>
    </citation>
    <scope>NUCLEOTIDE SEQUENCE</scope>
    <source>
        <strain evidence="2">CBS2887</strain>
    </source>
</reference>
<organism evidence="2 3">
    <name type="scientific">Wickerhamomyces pijperi</name>
    <name type="common">Yeast</name>
    <name type="synonym">Pichia pijperi</name>
    <dbReference type="NCBI Taxonomy" id="599730"/>
    <lineage>
        <taxon>Eukaryota</taxon>
        <taxon>Fungi</taxon>
        <taxon>Dikarya</taxon>
        <taxon>Ascomycota</taxon>
        <taxon>Saccharomycotina</taxon>
        <taxon>Saccharomycetes</taxon>
        <taxon>Phaffomycetales</taxon>
        <taxon>Wickerhamomycetaceae</taxon>
        <taxon>Wickerhamomyces</taxon>
    </lineage>
</organism>
<dbReference type="PROSITE" id="PS51462">
    <property type="entry name" value="NUDIX"/>
    <property type="match status" value="1"/>
</dbReference>
<dbReference type="InterPro" id="IPR031804">
    <property type="entry name" value="DUF4743"/>
</dbReference>
<gene>
    <name evidence="2" type="ORF">WICPIJ_001494</name>
</gene>